<proteinExistence type="predicted"/>
<evidence type="ECO:0000313" key="2">
    <source>
        <dbReference type="Proteomes" id="UP000532121"/>
    </source>
</evidence>
<name>A0A7X9QFM8_STRRT</name>
<dbReference type="AlphaFoldDB" id="A0A7X9QFM8"/>
<evidence type="ECO:0008006" key="3">
    <source>
        <dbReference type="Google" id="ProtNLM"/>
    </source>
</evidence>
<reference evidence="1 2" key="1">
    <citation type="submission" date="2020-04" db="EMBL/GenBank/DDBJ databases">
        <title>MicrobeNet Type strains.</title>
        <authorList>
            <person name="Nicholson A.C."/>
        </authorList>
    </citation>
    <scope>NUCLEOTIDE SEQUENCE [LARGE SCALE GENOMIC DNA]</scope>
    <source>
        <strain evidence="1 2">DSM 22768</strain>
    </source>
</reference>
<gene>
    <name evidence="1" type="ORF">HHO37_01080</name>
</gene>
<evidence type="ECO:0000313" key="1">
    <source>
        <dbReference type="EMBL" id="NMD48293.1"/>
    </source>
</evidence>
<dbReference type="Proteomes" id="UP000532121">
    <property type="component" value="Unassembled WGS sequence"/>
</dbReference>
<dbReference type="Pfam" id="PF18953">
    <property type="entry name" value="SAP_new25"/>
    <property type="match status" value="1"/>
</dbReference>
<sequence length="206" mass="24030">MANRPDFFQIKTYEAFCKYYWYRKELSQICRRLGYRCSGTKQELIALIKAYFAGEVVKSAKPSRSKAVGNKAVKKIALDSPLLACGFAFNQTFRAYFAEQTGIEPFKFTADMATAWRKVKEENDWSFTLQDMLDLYEGKSHYAKYDNRACQWNQFYKDFCADKKTAVIKNKMKAAAMLWQIVKESDRAKVYSSQLWDRYSNVLGND</sequence>
<dbReference type="EMBL" id="JABASA010000002">
    <property type="protein sequence ID" value="NMD48293.1"/>
    <property type="molecule type" value="Genomic_DNA"/>
</dbReference>
<protein>
    <recommendedName>
        <fullName evidence="3">Cytoplasmic protein</fullName>
    </recommendedName>
</protein>
<comment type="caution">
    <text evidence="1">The sequence shown here is derived from an EMBL/GenBank/DDBJ whole genome shotgun (WGS) entry which is preliminary data.</text>
</comment>
<dbReference type="RefSeq" id="WP_193522869.1">
    <property type="nucleotide sequence ID" value="NZ_JABASA010000002.1"/>
</dbReference>
<organism evidence="1 2">
    <name type="scientific">Streptococcus ratti</name>
    <dbReference type="NCBI Taxonomy" id="1341"/>
    <lineage>
        <taxon>Bacteria</taxon>
        <taxon>Bacillati</taxon>
        <taxon>Bacillota</taxon>
        <taxon>Bacilli</taxon>
        <taxon>Lactobacillales</taxon>
        <taxon>Streptococcaceae</taxon>
        <taxon>Streptococcus</taxon>
    </lineage>
</organism>
<accession>A0A7X9QFM8</accession>